<organism evidence="1 2">
    <name type="scientific">Flavobacterium silvaticum</name>
    <dbReference type="NCBI Taxonomy" id="1852020"/>
    <lineage>
        <taxon>Bacteria</taxon>
        <taxon>Pseudomonadati</taxon>
        <taxon>Bacteroidota</taxon>
        <taxon>Flavobacteriia</taxon>
        <taxon>Flavobacteriales</taxon>
        <taxon>Flavobacteriaceae</taxon>
        <taxon>Flavobacterium</taxon>
    </lineage>
</organism>
<protein>
    <submittedName>
        <fullName evidence="1">Uncharacterized protein</fullName>
    </submittedName>
</protein>
<reference evidence="1" key="1">
    <citation type="submission" date="2020-02" db="EMBL/GenBank/DDBJ databases">
        <title>Flavobacterium sp. genome.</title>
        <authorList>
            <person name="Jung H.S."/>
            <person name="Baek J.H."/>
            <person name="Jeon C.O."/>
        </authorList>
    </citation>
    <scope>NUCLEOTIDE SEQUENCE</scope>
    <source>
        <strain evidence="1">SE-s28</strain>
    </source>
</reference>
<dbReference type="Proteomes" id="UP000712080">
    <property type="component" value="Unassembled WGS sequence"/>
</dbReference>
<evidence type="ECO:0000313" key="2">
    <source>
        <dbReference type="Proteomes" id="UP000712080"/>
    </source>
</evidence>
<evidence type="ECO:0000313" key="1">
    <source>
        <dbReference type="EMBL" id="NMH27359.1"/>
    </source>
</evidence>
<dbReference type="EMBL" id="JAAMPU010000100">
    <property type="protein sequence ID" value="NMH27359.1"/>
    <property type="molecule type" value="Genomic_DNA"/>
</dbReference>
<accession>A0A972JEX5</accession>
<dbReference type="AlphaFoldDB" id="A0A972JEX5"/>
<sequence>MSTFNFLHEISIAGIRDYLITHRVDQGDTIVLNASDYMHVLQEAKNASDEVPDLPLKLFGVLIISDNTDSVPTGKVQIVKNETI</sequence>
<keyword evidence="2" id="KW-1185">Reference proteome</keyword>
<name>A0A972JEX5_9FLAO</name>
<proteinExistence type="predicted"/>
<dbReference type="RefSeq" id="WP_169526360.1">
    <property type="nucleotide sequence ID" value="NZ_JAAMPU010000100.1"/>
</dbReference>
<comment type="caution">
    <text evidence="1">The sequence shown here is derived from an EMBL/GenBank/DDBJ whole genome shotgun (WGS) entry which is preliminary data.</text>
</comment>
<gene>
    <name evidence="1" type="ORF">G6047_04880</name>
</gene>